<dbReference type="Proteomes" id="UP000298050">
    <property type="component" value="Unassembled WGS sequence"/>
</dbReference>
<name>A0A4Z0LWY7_9GAMM</name>
<keyword evidence="4" id="KW-1185">Reference proteome</keyword>
<gene>
    <name evidence="3" type="ORF">E4634_17545</name>
</gene>
<dbReference type="PANTHER" id="PTHR43639:SF1">
    <property type="entry name" value="SHORT-CHAIN DEHYDROGENASE_REDUCTASE FAMILY PROTEIN"/>
    <property type="match status" value="1"/>
</dbReference>
<evidence type="ECO:0000313" key="4">
    <source>
        <dbReference type="Proteomes" id="UP000298050"/>
    </source>
</evidence>
<dbReference type="PANTHER" id="PTHR43639">
    <property type="entry name" value="OXIDOREDUCTASE, SHORT-CHAIN DEHYDROGENASE/REDUCTASE FAMILY (AFU_ORTHOLOGUE AFUA_5G02870)"/>
    <property type="match status" value="1"/>
</dbReference>
<dbReference type="SUPFAM" id="SSF51735">
    <property type="entry name" value="NAD(P)-binding Rossmann-fold domains"/>
    <property type="match status" value="1"/>
</dbReference>
<dbReference type="EMBL" id="SRLE01000012">
    <property type="protein sequence ID" value="TGD71913.1"/>
    <property type="molecule type" value="Genomic_DNA"/>
</dbReference>
<accession>A0A4Z0LWY7</accession>
<comment type="similarity">
    <text evidence="1">Belongs to the short-chain dehydrogenases/reductases (SDR) family.</text>
</comment>
<dbReference type="PROSITE" id="PS00061">
    <property type="entry name" value="ADH_SHORT"/>
    <property type="match status" value="1"/>
</dbReference>
<proteinExistence type="inferred from homology"/>
<sequence length="244" mass="25677">MSEVAVVTGGARRIGRAICQHLHAAGYHIALHYRSSAEDARALADELNATRANSCTLLRADLCVAAELDALVAELLARFGGIDLLVNNASGFAPTPLEQCTAAEFDAMLGSNLRAPYFLIQGLLPALRLAGGNVVNIVDTHVQRPLPQFNAYGAAKAGLASLTRSFAVELGPEIRVNGVAPGAILWPEEDEAYGEEVRASTLAATPLQRLGDPEDIARAVLFLAREAPFVTGQILAVDGGRGLT</sequence>
<evidence type="ECO:0000256" key="1">
    <source>
        <dbReference type="ARBA" id="ARBA00006484"/>
    </source>
</evidence>
<dbReference type="RefSeq" id="WP_135445957.1">
    <property type="nucleotide sequence ID" value="NZ_SRLE01000012.1"/>
</dbReference>
<dbReference type="InterPro" id="IPR002347">
    <property type="entry name" value="SDR_fam"/>
</dbReference>
<organism evidence="3 4">
    <name type="scientific">Mangrovimicrobium sediminis</name>
    <dbReference type="NCBI Taxonomy" id="2562682"/>
    <lineage>
        <taxon>Bacteria</taxon>
        <taxon>Pseudomonadati</taxon>
        <taxon>Pseudomonadota</taxon>
        <taxon>Gammaproteobacteria</taxon>
        <taxon>Cellvibrionales</taxon>
        <taxon>Halieaceae</taxon>
        <taxon>Mangrovimicrobium</taxon>
    </lineage>
</organism>
<keyword evidence="2 3" id="KW-0560">Oxidoreductase</keyword>
<comment type="caution">
    <text evidence="3">The sequence shown here is derived from an EMBL/GenBank/DDBJ whole genome shotgun (WGS) entry which is preliminary data.</text>
</comment>
<dbReference type="GO" id="GO:0047040">
    <property type="term" value="F:pteridine reductase activity"/>
    <property type="evidence" value="ECO:0007669"/>
    <property type="project" value="UniProtKB-EC"/>
</dbReference>
<evidence type="ECO:0000256" key="2">
    <source>
        <dbReference type="ARBA" id="ARBA00023002"/>
    </source>
</evidence>
<dbReference type="Gene3D" id="3.40.50.720">
    <property type="entry name" value="NAD(P)-binding Rossmann-like Domain"/>
    <property type="match status" value="1"/>
</dbReference>
<dbReference type="EC" id="1.5.1.33" evidence="3"/>
<reference evidence="3 4" key="1">
    <citation type="submission" date="2019-04" db="EMBL/GenBank/DDBJ databases">
        <title>Taxonomy of novel Haliea sp. from mangrove soil of West Coast of India.</title>
        <authorList>
            <person name="Verma A."/>
            <person name="Kumar P."/>
            <person name="Krishnamurthi S."/>
        </authorList>
    </citation>
    <scope>NUCLEOTIDE SEQUENCE [LARGE SCALE GENOMIC DNA]</scope>
    <source>
        <strain evidence="3 4">SAOS-164</strain>
    </source>
</reference>
<dbReference type="OrthoDB" id="9793499at2"/>
<dbReference type="FunFam" id="3.40.50.720:FF:000084">
    <property type="entry name" value="Short-chain dehydrogenase reductase"/>
    <property type="match status" value="1"/>
</dbReference>
<dbReference type="Pfam" id="PF13561">
    <property type="entry name" value="adh_short_C2"/>
    <property type="match status" value="1"/>
</dbReference>
<dbReference type="PRINTS" id="PR00080">
    <property type="entry name" value="SDRFAMILY"/>
</dbReference>
<dbReference type="NCBIfam" id="NF006598">
    <property type="entry name" value="PRK09135.1"/>
    <property type="match status" value="1"/>
</dbReference>
<dbReference type="InterPro" id="IPR020904">
    <property type="entry name" value="Sc_DH/Rdtase_CS"/>
</dbReference>
<dbReference type="PRINTS" id="PR00081">
    <property type="entry name" value="GDHRDH"/>
</dbReference>
<dbReference type="AlphaFoldDB" id="A0A4Z0LWY7"/>
<dbReference type="InterPro" id="IPR036291">
    <property type="entry name" value="NAD(P)-bd_dom_sf"/>
</dbReference>
<evidence type="ECO:0000313" key="3">
    <source>
        <dbReference type="EMBL" id="TGD71913.1"/>
    </source>
</evidence>
<protein>
    <submittedName>
        <fullName evidence="3">Pteridine reductase</fullName>
        <ecNumber evidence="3">1.5.1.33</ecNumber>
    </submittedName>
</protein>